<dbReference type="Pfam" id="PF03486">
    <property type="entry name" value="HI0933_like"/>
    <property type="match status" value="1"/>
</dbReference>
<dbReference type="SUPFAM" id="SSF51905">
    <property type="entry name" value="FAD/NAD(P)-binding domain"/>
    <property type="match status" value="1"/>
</dbReference>
<proteinExistence type="predicted"/>
<feature type="domain" description="RsdA/BaiN/AoA(So)-like Rossmann fold-like" evidence="4">
    <location>
        <begin position="6"/>
        <end position="406"/>
    </location>
</feature>
<feature type="domain" description="RsdA/BaiN/AoA(So)-like insert" evidence="5">
    <location>
        <begin position="192"/>
        <end position="353"/>
    </location>
</feature>
<protein>
    <submittedName>
        <fullName evidence="6">N-methyltryptophan oxidase</fullName>
    </submittedName>
</protein>
<evidence type="ECO:0000313" key="7">
    <source>
        <dbReference type="Proteomes" id="UP000317648"/>
    </source>
</evidence>
<dbReference type="Gene3D" id="1.10.8.260">
    <property type="entry name" value="HI0933 insert domain-like"/>
    <property type="match status" value="1"/>
</dbReference>
<keyword evidence="3" id="KW-0274">FAD</keyword>
<dbReference type="EMBL" id="CP036433">
    <property type="protein sequence ID" value="QDU92975.1"/>
    <property type="molecule type" value="Genomic_DNA"/>
</dbReference>
<dbReference type="PRINTS" id="PR00368">
    <property type="entry name" value="FADPNR"/>
</dbReference>
<dbReference type="PRINTS" id="PR00411">
    <property type="entry name" value="PNDRDTASEI"/>
</dbReference>
<dbReference type="InterPro" id="IPR023166">
    <property type="entry name" value="BaiN-like_dom_sf"/>
</dbReference>
<dbReference type="Proteomes" id="UP000317648">
    <property type="component" value="Chromosome"/>
</dbReference>
<dbReference type="KEGG" id="lcre:Pla8534_07480"/>
<evidence type="ECO:0000256" key="3">
    <source>
        <dbReference type="ARBA" id="ARBA00022827"/>
    </source>
</evidence>
<dbReference type="Pfam" id="PF22780">
    <property type="entry name" value="HI0933_like_1st"/>
    <property type="match status" value="1"/>
</dbReference>
<evidence type="ECO:0000256" key="2">
    <source>
        <dbReference type="ARBA" id="ARBA00022630"/>
    </source>
</evidence>
<comment type="cofactor">
    <cofactor evidence="1">
        <name>FAD</name>
        <dbReference type="ChEBI" id="CHEBI:57692"/>
    </cofactor>
</comment>
<reference evidence="6 7" key="1">
    <citation type="submission" date="2019-02" db="EMBL/GenBank/DDBJ databases">
        <title>Deep-cultivation of Planctomycetes and their phenomic and genomic characterization uncovers novel biology.</title>
        <authorList>
            <person name="Wiegand S."/>
            <person name="Jogler M."/>
            <person name="Boedeker C."/>
            <person name="Pinto D."/>
            <person name="Vollmers J."/>
            <person name="Rivas-Marin E."/>
            <person name="Kohn T."/>
            <person name="Peeters S.H."/>
            <person name="Heuer A."/>
            <person name="Rast P."/>
            <person name="Oberbeckmann S."/>
            <person name="Bunk B."/>
            <person name="Jeske O."/>
            <person name="Meyerdierks A."/>
            <person name="Storesund J.E."/>
            <person name="Kallscheuer N."/>
            <person name="Luecker S."/>
            <person name="Lage O.M."/>
            <person name="Pohl T."/>
            <person name="Merkel B.J."/>
            <person name="Hornburger P."/>
            <person name="Mueller R.-W."/>
            <person name="Bruemmer F."/>
            <person name="Labrenz M."/>
            <person name="Spormann A.M."/>
            <person name="Op den Camp H."/>
            <person name="Overmann J."/>
            <person name="Amann R."/>
            <person name="Jetten M.S.M."/>
            <person name="Mascher T."/>
            <person name="Medema M.H."/>
            <person name="Devos D.P."/>
            <person name="Kaster A.-K."/>
            <person name="Ovreas L."/>
            <person name="Rohde M."/>
            <person name="Galperin M.Y."/>
            <person name="Jogler C."/>
        </authorList>
    </citation>
    <scope>NUCLEOTIDE SEQUENCE [LARGE SCALE GENOMIC DNA]</scope>
    <source>
        <strain evidence="6 7">Pla85_3_4</strain>
    </source>
</reference>
<dbReference type="NCBIfam" id="TIGR00275">
    <property type="entry name" value="aminoacetone oxidase family FAD-binding enzyme"/>
    <property type="match status" value="1"/>
</dbReference>
<dbReference type="AlphaFoldDB" id="A0A518DMB4"/>
<evidence type="ECO:0000259" key="5">
    <source>
        <dbReference type="Pfam" id="PF22780"/>
    </source>
</evidence>
<dbReference type="SUPFAM" id="SSF160996">
    <property type="entry name" value="HI0933 insert domain-like"/>
    <property type="match status" value="1"/>
</dbReference>
<dbReference type="PANTHER" id="PTHR42887">
    <property type="entry name" value="OS12G0638800 PROTEIN"/>
    <property type="match status" value="1"/>
</dbReference>
<evidence type="ECO:0000313" key="6">
    <source>
        <dbReference type="EMBL" id="QDU92975.1"/>
    </source>
</evidence>
<dbReference type="InterPro" id="IPR004792">
    <property type="entry name" value="BaiN-like"/>
</dbReference>
<keyword evidence="2" id="KW-0285">Flavoprotein</keyword>
<dbReference type="RefSeq" id="WP_145049383.1">
    <property type="nucleotide sequence ID" value="NZ_CP036433.1"/>
</dbReference>
<dbReference type="PANTHER" id="PTHR42887:SF2">
    <property type="entry name" value="OS12G0638800 PROTEIN"/>
    <property type="match status" value="1"/>
</dbReference>
<evidence type="ECO:0000259" key="4">
    <source>
        <dbReference type="Pfam" id="PF03486"/>
    </source>
</evidence>
<dbReference type="InterPro" id="IPR055178">
    <property type="entry name" value="RsdA/BaiN/AoA(So)-like_dom"/>
</dbReference>
<dbReference type="Gene3D" id="3.50.50.60">
    <property type="entry name" value="FAD/NAD(P)-binding domain"/>
    <property type="match status" value="1"/>
</dbReference>
<dbReference type="Gene3D" id="2.40.30.10">
    <property type="entry name" value="Translation factors"/>
    <property type="match status" value="1"/>
</dbReference>
<gene>
    <name evidence="6" type="ORF">Pla8534_07480</name>
</gene>
<accession>A0A518DMB4</accession>
<dbReference type="OrthoDB" id="9773233at2"/>
<dbReference type="InterPro" id="IPR057661">
    <property type="entry name" value="RsdA/BaiN/AoA(So)_Rossmann"/>
</dbReference>
<evidence type="ECO:0000256" key="1">
    <source>
        <dbReference type="ARBA" id="ARBA00001974"/>
    </source>
</evidence>
<organism evidence="6 7">
    <name type="scientific">Lignipirellula cremea</name>
    <dbReference type="NCBI Taxonomy" id="2528010"/>
    <lineage>
        <taxon>Bacteria</taxon>
        <taxon>Pseudomonadati</taxon>
        <taxon>Planctomycetota</taxon>
        <taxon>Planctomycetia</taxon>
        <taxon>Pirellulales</taxon>
        <taxon>Pirellulaceae</taxon>
        <taxon>Lignipirellula</taxon>
    </lineage>
</organism>
<sequence>MTDHWEVIVIGAGAAGILAATTAAERGKKTLLLEKNRRPGMKILMSGGTRCNITHNTQSRGIVAAFGRQGKFLHSALAALSPQAVIARIEAEGVGTKVEPNGKIFPVSDKAADVLAALWAPLERSGCTFAREEPVQDLVRSGEQFLLRTSLRELTADKVIVTTGGKSYPGSGTQGDGYPWLAELGHTIITPRPALTPITTNDSWAPELKGVAAPAILEVIEPGRKKPLAQRREAVLFTHFGLSGPAVLDVSRAVSGHANPQALRLRCDFFPDDTIDSLDEWLRNPEHGGKFVSGVINQKIIRRLGEAIQTLADVPLATRASELSRKDRRRLVETLKRLEISVSGVRGFKKAEVTAGGVDLAEVDSSTMQSKRVPHLYLAGEILDLDGPIGGYNFQAAFSTGYLAGQSV</sequence>
<keyword evidence="7" id="KW-1185">Reference proteome</keyword>
<dbReference type="InterPro" id="IPR036188">
    <property type="entry name" value="FAD/NAD-bd_sf"/>
</dbReference>
<name>A0A518DMB4_9BACT</name>